<keyword evidence="1" id="KW-0808">Transferase</keyword>
<organism evidence="1 2">
    <name type="scientific">Arthrobacter oryzae</name>
    <dbReference type="NCBI Taxonomy" id="409290"/>
    <lineage>
        <taxon>Bacteria</taxon>
        <taxon>Bacillati</taxon>
        <taxon>Actinomycetota</taxon>
        <taxon>Actinomycetes</taxon>
        <taxon>Micrococcales</taxon>
        <taxon>Micrococcaceae</taxon>
        <taxon>Arthrobacter</taxon>
    </lineage>
</organism>
<dbReference type="SUPFAM" id="SSF53756">
    <property type="entry name" value="UDP-Glycosyltransferase/glycogen phosphorylase"/>
    <property type="match status" value="1"/>
</dbReference>
<name>A0A495ETI6_9MICC</name>
<evidence type="ECO:0000313" key="1">
    <source>
        <dbReference type="EMBL" id="RKR20325.1"/>
    </source>
</evidence>
<reference evidence="1 2" key="1">
    <citation type="submission" date="2018-10" db="EMBL/GenBank/DDBJ databases">
        <title>Genomic Encyclopedia of Type Strains, Phase IV (KMG-IV): sequencing the most valuable type-strain genomes for metagenomic binning, comparative biology and taxonomic classification.</title>
        <authorList>
            <person name="Goeker M."/>
        </authorList>
    </citation>
    <scope>NUCLEOTIDE SEQUENCE [LARGE SCALE GENOMIC DNA]</scope>
    <source>
        <strain evidence="1 2">DSM 25586</strain>
    </source>
</reference>
<dbReference type="AlphaFoldDB" id="A0A495ETI6"/>
<dbReference type="EMBL" id="RBIR01000002">
    <property type="protein sequence ID" value="RKR20325.1"/>
    <property type="molecule type" value="Genomic_DNA"/>
</dbReference>
<protein>
    <submittedName>
        <fullName evidence="1">Glycosyltransferase involved in cell wall biosynthesis</fullName>
    </submittedName>
</protein>
<dbReference type="Proteomes" id="UP000276055">
    <property type="component" value="Unassembled WGS sequence"/>
</dbReference>
<evidence type="ECO:0000313" key="2">
    <source>
        <dbReference type="Proteomes" id="UP000276055"/>
    </source>
</evidence>
<dbReference type="OrthoDB" id="9813214at2"/>
<sequence length="381" mass="41700">MTALPRLLIISFSPIRSDPRVLKQVGLFSGKYHLITCGYGAAPDGVDEHFALSPDAVGWPSDRIGLLGHRYRRAYDQMSAVQEARKLLAGLSVDVILANDLNTLPLALELEPKYGVHSDLHEFAPKEKDDDPKWRMFVAPYMRWLCRTYLPRARSLTTVAPGIAAQYTKDFGVAADVVTNAAPFAEGAPRPVGETIRLIHSAAGQRYRKLENLIEAMRSAPSGVELDMIVMPNEPDYVAELKQAAADVPAVKFRDPVPYAELVQTLSGYDVSLVFLPPTNFNMENALPNKFFEAVQARLGVIVGPSPSMVEIVKQYGFGTVTPDFSPTALARTIQSLNPEQIMEWKRAADSAARPLAAESQLGIWEAAIRALLPASDSAVS</sequence>
<proteinExistence type="predicted"/>
<dbReference type="Gene3D" id="3.40.50.2000">
    <property type="entry name" value="Glycogen Phosphorylase B"/>
    <property type="match status" value="1"/>
</dbReference>
<dbReference type="GO" id="GO:0016740">
    <property type="term" value="F:transferase activity"/>
    <property type="evidence" value="ECO:0007669"/>
    <property type="project" value="UniProtKB-KW"/>
</dbReference>
<gene>
    <name evidence="1" type="ORF">C8D78_0958</name>
</gene>
<comment type="caution">
    <text evidence="1">The sequence shown here is derived from an EMBL/GenBank/DDBJ whole genome shotgun (WGS) entry which is preliminary data.</text>
</comment>
<accession>A0A495ETI6</accession>
<dbReference type="RefSeq" id="WP_120950763.1">
    <property type="nucleotide sequence ID" value="NZ_RBIR01000002.1"/>
</dbReference>